<gene>
    <name evidence="2" type="ORF">EJN90_11100</name>
</gene>
<reference evidence="3" key="1">
    <citation type="submission" date="2018-12" db="EMBL/GenBank/DDBJ databases">
        <title>Complete genome sequencing of Jeotgalibaca sp. H21T32.</title>
        <authorList>
            <person name="Bae J.-W."/>
            <person name="Lee S.-Y."/>
        </authorList>
    </citation>
    <scope>NUCLEOTIDE SEQUENCE [LARGE SCALE GENOMIC DNA]</scope>
    <source>
        <strain evidence="3">H21T32</strain>
    </source>
</reference>
<keyword evidence="1" id="KW-0472">Membrane</keyword>
<accession>A0A3S9HCQ6</accession>
<keyword evidence="1" id="KW-0812">Transmembrane</keyword>
<organism evidence="2 3">
    <name type="scientific">Jeotgalibaca ciconiae</name>
    <dbReference type="NCBI Taxonomy" id="2496265"/>
    <lineage>
        <taxon>Bacteria</taxon>
        <taxon>Bacillati</taxon>
        <taxon>Bacillota</taxon>
        <taxon>Bacilli</taxon>
        <taxon>Lactobacillales</taxon>
        <taxon>Carnobacteriaceae</taxon>
        <taxon>Jeotgalibaca</taxon>
    </lineage>
</organism>
<feature type="transmembrane region" description="Helical" evidence="1">
    <location>
        <begin position="119"/>
        <end position="144"/>
    </location>
</feature>
<dbReference type="OrthoDB" id="1069985at2"/>
<evidence type="ECO:0000313" key="2">
    <source>
        <dbReference type="EMBL" id="AZP05139.1"/>
    </source>
</evidence>
<protein>
    <recommendedName>
        <fullName evidence="4">M50 family peptidase</fullName>
    </recommendedName>
</protein>
<dbReference type="KEGG" id="jeh:EJN90_11100"/>
<name>A0A3S9HCQ6_9LACT</name>
<dbReference type="EMBL" id="CP034465">
    <property type="protein sequence ID" value="AZP05139.1"/>
    <property type="molecule type" value="Genomic_DNA"/>
</dbReference>
<evidence type="ECO:0000256" key="1">
    <source>
        <dbReference type="SAM" id="Phobius"/>
    </source>
</evidence>
<feature type="transmembrane region" description="Helical" evidence="1">
    <location>
        <begin position="35"/>
        <end position="57"/>
    </location>
</feature>
<keyword evidence="1" id="KW-1133">Transmembrane helix</keyword>
<evidence type="ECO:0008006" key="4">
    <source>
        <dbReference type="Google" id="ProtNLM"/>
    </source>
</evidence>
<feature type="transmembrane region" description="Helical" evidence="1">
    <location>
        <begin position="150"/>
        <end position="172"/>
    </location>
</feature>
<keyword evidence="3" id="KW-1185">Reference proteome</keyword>
<dbReference type="AlphaFoldDB" id="A0A3S9HCQ6"/>
<sequence length="364" mass="41730">MKASQRIFIFLALVGLSIGYFLGNNLVLADLFIMIPFYEFFVVIILAAYSVFFHVILHEIGHFIFGKLTGYHLIYFHIPYFHYDANTKSISGGKNSPAGMLGQCLMNISNKKDDTEKPYFLYLAGGLIVNFLTGALLYAGSFYFVGKLGFYSFLFSLPALLLFLGNALPYGATDGRMIQEIRKSTLNKTLYFKQIEMGALLQAGKVYSEIPTNYFTEVKDGKAKQSFLGEYPMMVYYQALMEQLNFVEADRILSEYIESTDFMKSPYVRMIAAEKLFCDAIFGRREEAKKMMEKIENHSGLKDYYSHSIITQIAYTLFMEINIEKSRELFPKIEKINKTNFNKAELQLRETLAGWLQGYLNKVS</sequence>
<dbReference type="Proteomes" id="UP000273326">
    <property type="component" value="Chromosome"/>
</dbReference>
<proteinExistence type="predicted"/>
<feature type="transmembrane region" description="Helical" evidence="1">
    <location>
        <begin position="7"/>
        <end position="23"/>
    </location>
</feature>
<evidence type="ECO:0000313" key="3">
    <source>
        <dbReference type="Proteomes" id="UP000273326"/>
    </source>
</evidence>
<dbReference type="RefSeq" id="WP_126111229.1">
    <property type="nucleotide sequence ID" value="NZ_CP034465.1"/>
</dbReference>